<dbReference type="Gene3D" id="1.20.1270.10">
    <property type="match status" value="1"/>
</dbReference>
<dbReference type="Gene3D" id="3.90.640.10">
    <property type="entry name" value="Actin, Chain A, domain 4"/>
    <property type="match status" value="1"/>
</dbReference>
<keyword evidence="4 9" id="KW-0597">Phosphoprotein</keyword>
<dbReference type="Proteomes" id="UP000823904">
    <property type="component" value="Unassembled WGS sequence"/>
</dbReference>
<feature type="modified residue" description="Phosphothreonine; by autocatalysis" evidence="9">
    <location>
        <position position="174"/>
    </location>
</feature>
<name>A0A9D2PFN7_9FIRM</name>
<evidence type="ECO:0000256" key="1">
    <source>
        <dbReference type="ARBA" id="ARBA00002290"/>
    </source>
</evidence>
<evidence type="ECO:0000256" key="2">
    <source>
        <dbReference type="ARBA" id="ARBA00007381"/>
    </source>
</evidence>
<dbReference type="GO" id="GO:0051082">
    <property type="term" value="F:unfolded protein binding"/>
    <property type="evidence" value="ECO:0007669"/>
    <property type="project" value="InterPro"/>
</dbReference>
<reference evidence="13" key="1">
    <citation type="journal article" date="2021" name="PeerJ">
        <title>Extensive microbial diversity within the chicken gut microbiome revealed by metagenomics and culture.</title>
        <authorList>
            <person name="Gilroy R."/>
            <person name="Ravi A."/>
            <person name="Getino M."/>
            <person name="Pursley I."/>
            <person name="Horton D.L."/>
            <person name="Alikhan N.F."/>
            <person name="Baker D."/>
            <person name="Gharbi K."/>
            <person name="Hall N."/>
            <person name="Watson M."/>
            <person name="Adriaenssens E.M."/>
            <person name="Foster-Nyarko E."/>
            <person name="Jarju S."/>
            <person name="Secka A."/>
            <person name="Antonio M."/>
            <person name="Oren A."/>
            <person name="Chaudhuri R.R."/>
            <person name="La Ragione R."/>
            <person name="Hildebrand F."/>
            <person name="Pallen M.J."/>
        </authorList>
    </citation>
    <scope>NUCLEOTIDE SEQUENCE</scope>
    <source>
        <strain evidence="13">ChiSjej3B21-8574</strain>
    </source>
</reference>
<dbReference type="CDD" id="cd10234">
    <property type="entry name" value="ASKHA_NBD_HSP70_DnaK-like"/>
    <property type="match status" value="1"/>
</dbReference>
<comment type="induction">
    <text evidence="9">By stress conditions e.g. heat shock.</text>
</comment>
<gene>
    <name evidence="9 13" type="primary">dnaK</name>
    <name evidence="13" type="ORF">H9754_04440</name>
</gene>
<dbReference type="SUPFAM" id="SSF53067">
    <property type="entry name" value="Actin-like ATPase domain"/>
    <property type="match status" value="2"/>
</dbReference>
<reference evidence="13" key="2">
    <citation type="submission" date="2021-04" db="EMBL/GenBank/DDBJ databases">
        <authorList>
            <person name="Gilroy R."/>
        </authorList>
    </citation>
    <scope>NUCLEOTIDE SEQUENCE</scope>
    <source>
        <strain evidence="13">ChiSjej3B21-8574</strain>
    </source>
</reference>
<dbReference type="FunFam" id="3.30.420.40:FF:000071">
    <property type="entry name" value="Molecular chaperone DnaK"/>
    <property type="match status" value="1"/>
</dbReference>
<evidence type="ECO:0000256" key="6">
    <source>
        <dbReference type="ARBA" id="ARBA00022840"/>
    </source>
</evidence>
<evidence type="ECO:0000256" key="10">
    <source>
        <dbReference type="RuleBase" id="RU003322"/>
    </source>
</evidence>
<keyword evidence="11" id="KW-0175">Coiled coil</keyword>
<dbReference type="InterPro" id="IPR029048">
    <property type="entry name" value="HSP70_C_sf"/>
</dbReference>
<dbReference type="HAMAP" id="MF_00332">
    <property type="entry name" value="DnaK"/>
    <property type="match status" value="1"/>
</dbReference>
<feature type="region of interest" description="Disordered" evidence="12">
    <location>
        <begin position="589"/>
        <end position="617"/>
    </location>
</feature>
<dbReference type="FunFam" id="1.20.1270.10:FF:000001">
    <property type="entry name" value="Molecular chaperone DnaK"/>
    <property type="match status" value="1"/>
</dbReference>
<comment type="function">
    <text evidence="1 9">Acts as a chaperone.</text>
</comment>
<sequence length="617" mass="65934">MGKIIGIDLGTTNSCVAVMEGGKPTVITNAEGMRTTPSVVAFTKTGERAIGEPAKRQAVTNAEKTISSIKRHMGTDYKVNIDGKAYSPQEISAMILQKLKSDAENYLGEKVTEAVITVPAYFNDAQRQATKDAGKIAGLDVKRIINEPTAAALSYGLDNENEQRIMVYDLGGGTFDVSIIEIGDGVIEVLSTAGDNKLGGDDFDNVITQYMLDEFKKQEGVDLSTDKMAMQRLKEAAEKAKKELSSSTTTNINLPFITATAEGPKHFDMNLTRAKFDELTAELVEKTAGPVNSALNDAGLSASELSKVLLVGGSTRIPAVQDKVKQLTGKEPFKGINPDECVAIGACIQGGKLAGDAGAGDILLLDVTPLSLSIETMGGVATRLIERNTTIPTKKSQIFSTAEDNQSAVDINVVQGERQFAKDNKSLGRFRLDGIAPARRGVPQIEVTFDIDANGIVNVSAKDLGTGKEQHITITAGSNMSEEDIDKAVKEAAEFEAQDKKRKEAIDARNEADSMVFQTEKALEEAGDKVDPSEKAAVEDDLKALKDLVEQTKDQEMTDAQVEDMKAKKDKLMTSAQNLFAKMYEAAAGQAAPEGNAGQTTSGGADDNVVDGDYKEV</sequence>
<dbReference type="PANTHER" id="PTHR19375">
    <property type="entry name" value="HEAT SHOCK PROTEIN 70KDA"/>
    <property type="match status" value="1"/>
</dbReference>
<dbReference type="EMBL" id="DWWD01000020">
    <property type="protein sequence ID" value="HJC49817.1"/>
    <property type="molecule type" value="Genomic_DNA"/>
</dbReference>
<dbReference type="InterPro" id="IPR013126">
    <property type="entry name" value="Hsp_70_fam"/>
</dbReference>
<dbReference type="FunFam" id="2.60.34.10:FF:000014">
    <property type="entry name" value="Chaperone protein DnaK HSP70"/>
    <property type="match status" value="1"/>
</dbReference>
<accession>A0A9D2PFN7</accession>
<dbReference type="GO" id="GO:0140662">
    <property type="term" value="F:ATP-dependent protein folding chaperone"/>
    <property type="evidence" value="ECO:0007669"/>
    <property type="project" value="InterPro"/>
</dbReference>
<evidence type="ECO:0000313" key="14">
    <source>
        <dbReference type="Proteomes" id="UP000823904"/>
    </source>
</evidence>
<keyword evidence="5 9" id="KW-0547">Nucleotide-binding</keyword>
<dbReference type="Gene3D" id="2.60.34.10">
    <property type="entry name" value="Substrate Binding Domain Of DNAk, Chain A, domain 1"/>
    <property type="match status" value="1"/>
</dbReference>
<dbReference type="GO" id="GO:0005524">
    <property type="term" value="F:ATP binding"/>
    <property type="evidence" value="ECO:0007669"/>
    <property type="project" value="UniProtKB-UniRule"/>
</dbReference>
<keyword evidence="8 9" id="KW-0143">Chaperone</keyword>
<protein>
    <recommendedName>
        <fullName evidence="3 9">Chaperone protein DnaK</fullName>
    </recommendedName>
    <alternativeName>
        <fullName evidence="9">HSP70</fullName>
    </alternativeName>
    <alternativeName>
        <fullName evidence="9">Heat shock 70 kDa protein</fullName>
    </alternativeName>
    <alternativeName>
        <fullName evidence="9">Heat shock protein 70</fullName>
    </alternativeName>
</protein>
<evidence type="ECO:0000256" key="3">
    <source>
        <dbReference type="ARBA" id="ARBA00014415"/>
    </source>
</evidence>
<organism evidence="13 14">
    <name type="scientific">Candidatus Anaerostipes avistercoris</name>
    <dbReference type="NCBI Taxonomy" id="2838462"/>
    <lineage>
        <taxon>Bacteria</taxon>
        <taxon>Bacillati</taxon>
        <taxon>Bacillota</taxon>
        <taxon>Clostridia</taxon>
        <taxon>Lachnospirales</taxon>
        <taxon>Lachnospiraceae</taxon>
        <taxon>Anaerostipes</taxon>
    </lineage>
</organism>
<dbReference type="PROSITE" id="PS00329">
    <property type="entry name" value="HSP70_2"/>
    <property type="match status" value="1"/>
</dbReference>
<dbReference type="Gene3D" id="3.30.420.40">
    <property type="match status" value="2"/>
</dbReference>
<keyword evidence="7 9" id="KW-0346">Stress response</keyword>
<dbReference type="PROSITE" id="PS01036">
    <property type="entry name" value="HSP70_3"/>
    <property type="match status" value="1"/>
</dbReference>
<comment type="similarity">
    <text evidence="2 9 10">Belongs to the heat shock protein 70 family.</text>
</comment>
<dbReference type="SUPFAM" id="SSF100920">
    <property type="entry name" value="Heat shock protein 70kD (HSP70), peptide-binding domain"/>
    <property type="match status" value="1"/>
</dbReference>
<dbReference type="InterPro" id="IPR012725">
    <property type="entry name" value="Chaperone_DnaK"/>
</dbReference>
<dbReference type="SUPFAM" id="SSF100934">
    <property type="entry name" value="Heat shock protein 70kD (HSP70), C-terminal subdomain"/>
    <property type="match status" value="1"/>
</dbReference>
<dbReference type="FunFam" id="3.90.640.10:FF:000003">
    <property type="entry name" value="Molecular chaperone DnaK"/>
    <property type="match status" value="1"/>
</dbReference>
<keyword evidence="6 9" id="KW-0067">ATP-binding</keyword>
<evidence type="ECO:0000313" key="13">
    <source>
        <dbReference type="EMBL" id="HJC49817.1"/>
    </source>
</evidence>
<dbReference type="PROSITE" id="PS00297">
    <property type="entry name" value="HSP70_1"/>
    <property type="match status" value="1"/>
</dbReference>
<feature type="coiled-coil region" evidence="11">
    <location>
        <begin position="223"/>
        <end position="250"/>
    </location>
</feature>
<evidence type="ECO:0000256" key="9">
    <source>
        <dbReference type="HAMAP-Rule" id="MF_00332"/>
    </source>
</evidence>
<evidence type="ECO:0000256" key="5">
    <source>
        <dbReference type="ARBA" id="ARBA00022741"/>
    </source>
</evidence>
<dbReference type="PRINTS" id="PR00301">
    <property type="entry name" value="HEATSHOCK70"/>
</dbReference>
<evidence type="ECO:0000256" key="8">
    <source>
        <dbReference type="ARBA" id="ARBA00023186"/>
    </source>
</evidence>
<evidence type="ECO:0000256" key="4">
    <source>
        <dbReference type="ARBA" id="ARBA00022553"/>
    </source>
</evidence>
<comment type="caution">
    <text evidence="13">The sequence shown here is derived from an EMBL/GenBank/DDBJ whole genome shotgun (WGS) entry which is preliminary data.</text>
</comment>
<dbReference type="AlphaFoldDB" id="A0A9D2PFN7"/>
<dbReference type="InterPro" id="IPR029047">
    <property type="entry name" value="HSP70_peptide-bd_sf"/>
</dbReference>
<dbReference type="InterPro" id="IPR043129">
    <property type="entry name" value="ATPase_NBD"/>
</dbReference>
<dbReference type="NCBIfam" id="NF001413">
    <property type="entry name" value="PRK00290.1"/>
    <property type="match status" value="1"/>
</dbReference>
<evidence type="ECO:0000256" key="11">
    <source>
        <dbReference type="SAM" id="Coils"/>
    </source>
</evidence>
<proteinExistence type="evidence at transcript level"/>
<dbReference type="NCBIfam" id="TIGR02350">
    <property type="entry name" value="prok_dnaK"/>
    <property type="match status" value="1"/>
</dbReference>
<feature type="compositionally biased region" description="Low complexity" evidence="12">
    <location>
        <begin position="589"/>
        <end position="599"/>
    </location>
</feature>
<evidence type="ECO:0000256" key="7">
    <source>
        <dbReference type="ARBA" id="ARBA00023016"/>
    </source>
</evidence>
<dbReference type="InterPro" id="IPR018181">
    <property type="entry name" value="Heat_shock_70_CS"/>
</dbReference>
<evidence type="ECO:0000256" key="12">
    <source>
        <dbReference type="SAM" id="MobiDB-lite"/>
    </source>
</evidence>
<dbReference type="Pfam" id="PF00012">
    <property type="entry name" value="HSP70"/>
    <property type="match status" value="1"/>
</dbReference>